<accession>A0A8D8QSW0</accession>
<name>A0A8D8QSW0_9HEMI</name>
<dbReference type="EMBL" id="HBUF01095308">
    <property type="protein sequence ID" value="CAG6636704.1"/>
    <property type="molecule type" value="Transcribed_RNA"/>
</dbReference>
<dbReference type="AlphaFoldDB" id="A0A8D8QSW0"/>
<protein>
    <submittedName>
        <fullName evidence="1">Uncharacterized protein</fullName>
    </submittedName>
</protein>
<reference evidence="1" key="1">
    <citation type="submission" date="2021-05" db="EMBL/GenBank/DDBJ databases">
        <authorList>
            <person name="Alioto T."/>
            <person name="Alioto T."/>
            <person name="Gomez Garrido J."/>
        </authorList>
    </citation>
    <scope>NUCLEOTIDE SEQUENCE</scope>
</reference>
<evidence type="ECO:0000313" key="1">
    <source>
        <dbReference type="EMBL" id="CAG6636704.1"/>
    </source>
</evidence>
<proteinExistence type="predicted"/>
<sequence>MAYYSDLSPPGVAIFEDDLFHSCFNEESCWRMTQGKIGPVTDLEDLLDLEWDKEKRREVSIYLFLLLSVSSKSRIEIKRVLESWLLNSIPDFCIISLIFRNFGANSSLLNFQPAIDKLKMVHNSVQEDKTRTMEMSKPYFADVLEFLVYFVPFMNSADLKALFIFISQISVDTFCLDFKVPLTHLLDRCCKFLPVEFLEDTLFVLYSIITSMDTNASSIRHMFYFINVLPVQNVKFKHTLLVPLSYLFMEFICTKVRYLSCDRNVLQPLNSSPFIAILKLFHEHMTKTKEAMEFACLAQLLEHILTCHPICANNVDDIRSITELMISVFYDLFPVNTPKFSLHGTTGIVSNMLTALKNKVYTVIRENRDNPYEI</sequence>
<organism evidence="1">
    <name type="scientific">Cacopsylla melanoneura</name>
    <dbReference type="NCBI Taxonomy" id="428564"/>
    <lineage>
        <taxon>Eukaryota</taxon>
        <taxon>Metazoa</taxon>
        <taxon>Ecdysozoa</taxon>
        <taxon>Arthropoda</taxon>
        <taxon>Hexapoda</taxon>
        <taxon>Insecta</taxon>
        <taxon>Pterygota</taxon>
        <taxon>Neoptera</taxon>
        <taxon>Paraneoptera</taxon>
        <taxon>Hemiptera</taxon>
        <taxon>Sternorrhyncha</taxon>
        <taxon>Psylloidea</taxon>
        <taxon>Psyllidae</taxon>
        <taxon>Psyllinae</taxon>
        <taxon>Cacopsylla</taxon>
    </lineage>
</organism>